<evidence type="ECO:0000313" key="1">
    <source>
        <dbReference type="EMBL" id="KXN66780.1"/>
    </source>
</evidence>
<dbReference type="EMBL" id="KQ964690">
    <property type="protein sequence ID" value="KXN66780.1"/>
    <property type="molecule type" value="Genomic_DNA"/>
</dbReference>
<feature type="non-terminal residue" evidence="1">
    <location>
        <position position="1"/>
    </location>
</feature>
<proteinExistence type="predicted"/>
<organism evidence="1 2">
    <name type="scientific">Conidiobolus coronatus (strain ATCC 28846 / CBS 209.66 / NRRL 28638)</name>
    <name type="common">Delacroixia coronata</name>
    <dbReference type="NCBI Taxonomy" id="796925"/>
    <lineage>
        <taxon>Eukaryota</taxon>
        <taxon>Fungi</taxon>
        <taxon>Fungi incertae sedis</taxon>
        <taxon>Zoopagomycota</taxon>
        <taxon>Entomophthoromycotina</taxon>
        <taxon>Entomophthoromycetes</taxon>
        <taxon>Entomophthorales</taxon>
        <taxon>Ancylistaceae</taxon>
        <taxon>Conidiobolus</taxon>
    </lineage>
</organism>
<sequence length="417" mass="48071">DLTKRDLRLINKHWSFYVTPNCLTTHQKSPNFTSLVTSQSSKIVKFSNSYATNNLVYVPKFQNIKELEWHCNGDNLRDLNQMLDRWVTLRVLDLKFWLMESLTSKLMVGEISSKISKLPNLSVLKITFYHDLYFPILDTLEFSGVKCLAIDVAPAYYRSINGEDLPVPEQFQNLPNLKKLSIWISSCPSATTQASRFSKALIDSFNSIEFQKLKEFEWKMWDSSVDSIVQFYEFPLSALICRKLTNLTKLSLSAVDNHLLTFLLESCPNLTELCFKSPLVLPHSITTTSSPSTLKFNHLKKLFFATFSPQLANNSQIIRYLFPKVTTLNLTGIVCHSVEKAIDINLVPLLFPQVKKLILSSPMYKFEHLNSNQDILWEELFIQLHTQSSKLNTLVQKLPKLRLFYFSLPSNLDYNQS</sequence>
<dbReference type="Proteomes" id="UP000070444">
    <property type="component" value="Unassembled WGS sequence"/>
</dbReference>
<keyword evidence="2" id="KW-1185">Reference proteome</keyword>
<evidence type="ECO:0008006" key="3">
    <source>
        <dbReference type="Google" id="ProtNLM"/>
    </source>
</evidence>
<name>A0A137NVE9_CONC2</name>
<protein>
    <recommendedName>
        <fullName evidence="3">RNI-like protein</fullName>
    </recommendedName>
</protein>
<dbReference type="SUPFAM" id="SSF52058">
    <property type="entry name" value="L domain-like"/>
    <property type="match status" value="1"/>
</dbReference>
<evidence type="ECO:0000313" key="2">
    <source>
        <dbReference type="Proteomes" id="UP000070444"/>
    </source>
</evidence>
<dbReference type="AlphaFoldDB" id="A0A137NVE9"/>
<reference evidence="1 2" key="1">
    <citation type="journal article" date="2015" name="Genome Biol. Evol.">
        <title>Phylogenomic analyses indicate that early fungi evolved digesting cell walls of algal ancestors of land plants.</title>
        <authorList>
            <person name="Chang Y."/>
            <person name="Wang S."/>
            <person name="Sekimoto S."/>
            <person name="Aerts A.L."/>
            <person name="Choi C."/>
            <person name="Clum A."/>
            <person name="LaButti K.M."/>
            <person name="Lindquist E.A."/>
            <person name="Yee Ngan C."/>
            <person name="Ohm R.A."/>
            <person name="Salamov A.A."/>
            <person name="Grigoriev I.V."/>
            <person name="Spatafora J.W."/>
            <person name="Berbee M.L."/>
        </authorList>
    </citation>
    <scope>NUCLEOTIDE SEQUENCE [LARGE SCALE GENOMIC DNA]</scope>
    <source>
        <strain evidence="1 2">NRRL 28638</strain>
    </source>
</reference>
<gene>
    <name evidence="1" type="ORF">CONCODRAFT_11296</name>
</gene>
<accession>A0A137NVE9</accession>